<dbReference type="Pfam" id="PF08282">
    <property type="entry name" value="Hydrolase_3"/>
    <property type="match status" value="1"/>
</dbReference>
<dbReference type="PANTHER" id="PTHR10000:SF8">
    <property type="entry name" value="HAD SUPERFAMILY HYDROLASE-LIKE, TYPE 3"/>
    <property type="match status" value="1"/>
</dbReference>
<dbReference type="GO" id="GO:0016791">
    <property type="term" value="F:phosphatase activity"/>
    <property type="evidence" value="ECO:0007669"/>
    <property type="project" value="TreeGrafter"/>
</dbReference>
<dbReference type="Gene3D" id="3.40.50.1000">
    <property type="entry name" value="HAD superfamily/HAD-like"/>
    <property type="match status" value="1"/>
</dbReference>
<organism evidence="1 2">
    <name type="scientific">Olsenella porci</name>
    <dbReference type="NCBI Taxonomy" id="2652279"/>
    <lineage>
        <taxon>Bacteria</taxon>
        <taxon>Bacillati</taxon>
        <taxon>Actinomycetota</taxon>
        <taxon>Coriobacteriia</taxon>
        <taxon>Coriobacteriales</taxon>
        <taxon>Atopobiaceae</taxon>
        <taxon>Olsenella</taxon>
    </lineage>
</organism>
<gene>
    <name evidence="1" type="ORF">FYJ68_04820</name>
</gene>
<dbReference type="SUPFAM" id="SSF56784">
    <property type="entry name" value="HAD-like"/>
    <property type="match status" value="1"/>
</dbReference>
<name>A0A6N7XR78_9ACTN</name>
<reference evidence="1 2" key="1">
    <citation type="submission" date="2019-08" db="EMBL/GenBank/DDBJ databases">
        <title>In-depth cultivation of the pig gut microbiome towards novel bacterial diversity and tailored functional studies.</title>
        <authorList>
            <person name="Wylensek D."/>
            <person name="Hitch T.C.A."/>
            <person name="Clavel T."/>
        </authorList>
    </citation>
    <scope>NUCLEOTIDE SEQUENCE [LARGE SCALE GENOMIC DNA]</scope>
    <source>
        <strain evidence="1 2">CA-Schmier-601-WT-1</strain>
    </source>
</reference>
<dbReference type="Proteomes" id="UP000469325">
    <property type="component" value="Unassembled WGS sequence"/>
</dbReference>
<dbReference type="SFLD" id="SFLDS00003">
    <property type="entry name" value="Haloacid_Dehalogenase"/>
    <property type="match status" value="1"/>
</dbReference>
<protein>
    <submittedName>
        <fullName evidence="1">HAD family phosphatase</fullName>
    </submittedName>
</protein>
<dbReference type="NCBIfam" id="TIGR00099">
    <property type="entry name" value="Cof-subfamily"/>
    <property type="match status" value="1"/>
</dbReference>
<dbReference type="InterPro" id="IPR036412">
    <property type="entry name" value="HAD-like_sf"/>
</dbReference>
<sequence>MADSKHTWRAIFSDIDGTLIGSDKRMSPATAEALRACVERGVLLTLSSSRSPQGIEPLVHDNGLRCCISAFGGGLLLDERRRVLAHHGFSPRMACDVVSFLERGGYDVTWNVYTADQWIVRDETDPRVRREENLVRATAHDGRPEDLDANDVVCKLLLMSEAEDSPAIERDLRAAFPQLAVTRSSDVLVEVNARGVNKGVAVRELCEARGIDVVDTIAFGDNYNDLRMLEAAGFSVVMGNAPEDIRRDAGMVTNDNDHDGVAHALHKLILDRA</sequence>
<dbReference type="InterPro" id="IPR000150">
    <property type="entry name" value="Cof"/>
</dbReference>
<dbReference type="GO" id="GO:0005829">
    <property type="term" value="C:cytosol"/>
    <property type="evidence" value="ECO:0007669"/>
    <property type="project" value="TreeGrafter"/>
</dbReference>
<comment type="caution">
    <text evidence="1">The sequence shown here is derived from an EMBL/GenBank/DDBJ whole genome shotgun (WGS) entry which is preliminary data.</text>
</comment>
<dbReference type="InterPro" id="IPR023214">
    <property type="entry name" value="HAD_sf"/>
</dbReference>
<dbReference type="PROSITE" id="PS01229">
    <property type="entry name" value="COF_2"/>
    <property type="match status" value="1"/>
</dbReference>
<proteinExistence type="predicted"/>
<accession>A0A6N7XR78</accession>
<dbReference type="RefSeq" id="WP_154434550.1">
    <property type="nucleotide sequence ID" value="NZ_VUNC01000003.1"/>
</dbReference>
<dbReference type="GO" id="GO:0000287">
    <property type="term" value="F:magnesium ion binding"/>
    <property type="evidence" value="ECO:0007669"/>
    <property type="project" value="TreeGrafter"/>
</dbReference>
<dbReference type="SFLD" id="SFLDG01140">
    <property type="entry name" value="C2.B:_Phosphomannomutase_and_P"/>
    <property type="match status" value="1"/>
</dbReference>
<evidence type="ECO:0000313" key="1">
    <source>
        <dbReference type="EMBL" id="MST72429.1"/>
    </source>
</evidence>
<dbReference type="NCBIfam" id="TIGR01484">
    <property type="entry name" value="HAD-SF-IIB"/>
    <property type="match status" value="1"/>
</dbReference>
<dbReference type="Gene3D" id="3.30.1240.10">
    <property type="match status" value="1"/>
</dbReference>
<dbReference type="PANTHER" id="PTHR10000">
    <property type="entry name" value="PHOSPHOSERINE PHOSPHATASE"/>
    <property type="match status" value="1"/>
</dbReference>
<dbReference type="InterPro" id="IPR006379">
    <property type="entry name" value="HAD-SF_hydro_IIB"/>
</dbReference>
<dbReference type="AlphaFoldDB" id="A0A6N7XR78"/>
<dbReference type="EMBL" id="VUNC01000003">
    <property type="protein sequence ID" value="MST72429.1"/>
    <property type="molecule type" value="Genomic_DNA"/>
</dbReference>
<dbReference type="CDD" id="cd07516">
    <property type="entry name" value="HAD_Pase"/>
    <property type="match status" value="1"/>
</dbReference>
<keyword evidence="2" id="KW-1185">Reference proteome</keyword>
<evidence type="ECO:0000313" key="2">
    <source>
        <dbReference type="Proteomes" id="UP000469325"/>
    </source>
</evidence>